<keyword evidence="2" id="KW-1185">Reference proteome</keyword>
<dbReference type="Proteomes" id="UP001138751">
    <property type="component" value="Unassembled WGS sequence"/>
</dbReference>
<accession>A0A9X9X455</accession>
<evidence type="ECO:0000313" key="2">
    <source>
        <dbReference type="Proteomes" id="UP001138751"/>
    </source>
</evidence>
<proteinExistence type="predicted"/>
<comment type="caution">
    <text evidence="1">The sequence shown here is derived from an EMBL/GenBank/DDBJ whole genome shotgun (WGS) entry which is preliminary data.</text>
</comment>
<reference evidence="1" key="1">
    <citation type="submission" date="2020-01" db="EMBL/GenBank/DDBJ databases">
        <authorList>
            <person name="Rat A."/>
        </authorList>
    </citation>
    <scope>NUCLEOTIDE SEQUENCE</scope>
    <source>
        <strain evidence="1">LMG 31231</strain>
    </source>
</reference>
<name>A0A9X9X455_9PROT</name>
<evidence type="ECO:0000313" key="1">
    <source>
        <dbReference type="EMBL" id="MBR0674184.1"/>
    </source>
</evidence>
<gene>
    <name evidence="1" type="ORF">GXW76_23635</name>
</gene>
<organism evidence="1 2">
    <name type="scientific">Neoroseomonas soli</name>
    <dbReference type="NCBI Taxonomy" id="1081025"/>
    <lineage>
        <taxon>Bacteria</taxon>
        <taxon>Pseudomonadati</taxon>
        <taxon>Pseudomonadota</taxon>
        <taxon>Alphaproteobacteria</taxon>
        <taxon>Acetobacterales</taxon>
        <taxon>Acetobacteraceae</taxon>
        <taxon>Neoroseomonas</taxon>
    </lineage>
</organism>
<dbReference type="RefSeq" id="WP_211864609.1">
    <property type="nucleotide sequence ID" value="NZ_JAAEDM010000122.1"/>
</dbReference>
<reference evidence="1" key="2">
    <citation type="journal article" date="2021" name="Syst. Appl. Microbiol.">
        <title>Roseomonas hellenica sp. nov., isolated from roots of wild-growing Alkanna tinctoria.</title>
        <authorList>
            <person name="Rat A."/>
            <person name="Naranjo H.D."/>
            <person name="Lebbe L."/>
            <person name="Cnockaert M."/>
            <person name="Krigas N."/>
            <person name="Grigoriadou K."/>
            <person name="Maloupa E."/>
            <person name="Willems A."/>
        </authorList>
    </citation>
    <scope>NUCLEOTIDE SEQUENCE</scope>
    <source>
        <strain evidence="1">LMG 31231</strain>
    </source>
</reference>
<sequence>MRSHANDAAYRRAVETLRLRYEIVSNPMLLSNTLRETMTRAGLSFREAVIRVAEDDGLHGHR</sequence>
<dbReference type="EMBL" id="JAAEDM010000122">
    <property type="protein sequence ID" value="MBR0674184.1"/>
    <property type="molecule type" value="Genomic_DNA"/>
</dbReference>
<protein>
    <submittedName>
        <fullName evidence="1">Uncharacterized protein</fullName>
    </submittedName>
</protein>
<dbReference type="AlphaFoldDB" id="A0A9X9X455"/>